<dbReference type="SUPFAM" id="SSF54862">
    <property type="entry name" value="4Fe-4S ferredoxins"/>
    <property type="match status" value="1"/>
</dbReference>
<evidence type="ECO:0000259" key="1">
    <source>
        <dbReference type="PROSITE" id="PS51379"/>
    </source>
</evidence>
<keyword evidence="3" id="KW-1185">Reference proteome</keyword>
<dbReference type="KEGG" id="rci:RRC182"/>
<dbReference type="RefSeq" id="WP_012034661.1">
    <property type="nucleotide sequence ID" value="NC_009464.1"/>
</dbReference>
<evidence type="ECO:0000313" key="3">
    <source>
        <dbReference type="Proteomes" id="UP000000663"/>
    </source>
</evidence>
<organism evidence="2 3">
    <name type="scientific">Methanocella arvoryzae (strain DSM 22066 / NBRC 105507 / MRE50)</name>
    <dbReference type="NCBI Taxonomy" id="351160"/>
    <lineage>
        <taxon>Archaea</taxon>
        <taxon>Methanobacteriati</taxon>
        <taxon>Methanobacteriota</taxon>
        <taxon>Stenosarchaea group</taxon>
        <taxon>Methanomicrobia</taxon>
        <taxon>Methanocellales</taxon>
        <taxon>Methanocellaceae</taxon>
        <taxon>Methanocella</taxon>
    </lineage>
</organism>
<dbReference type="InterPro" id="IPR017677">
    <property type="entry name" value="Methan_mark_16"/>
</dbReference>
<dbReference type="Pfam" id="PF01837">
    <property type="entry name" value="HcyBio"/>
    <property type="match status" value="1"/>
</dbReference>
<feature type="domain" description="4Fe-4S ferredoxin-type" evidence="1">
    <location>
        <begin position="345"/>
        <end position="374"/>
    </location>
</feature>
<dbReference type="AlphaFoldDB" id="Q0W110"/>
<proteinExistence type="predicted"/>
<dbReference type="NCBIfam" id="TIGR03287">
    <property type="entry name" value="methan_mark_16"/>
    <property type="match status" value="1"/>
</dbReference>
<reference evidence="2 3" key="1">
    <citation type="journal article" date="2006" name="Science">
        <title>Genome of rice cluster I archaea -- the key methane producers in the rice rhizosphere.</title>
        <authorList>
            <person name="Erkel C."/>
            <person name="Kube M."/>
            <person name="Reinhardt R."/>
            <person name="Liesack W."/>
        </authorList>
    </citation>
    <scope>NUCLEOTIDE SEQUENCE [LARGE SCALE GENOMIC DNA]</scope>
    <source>
        <strain evidence="3">DSM 22066 / NBRC 105507 / MRE50</strain>
    </source>
</reference>
<dbReference type="GO" id="GO:0016491">
    <property type="term" value="F:oxidoreductase activity"/>
    <property type="evidence" value="ECO:0007669"/>
    <property type="project" value="UniProtKB-ARBA"/>
</dbReference>
<dbReference type="GeneID" id="5144209"/>
<dbReference type="InterPro" id="IPR017896">
    <property type="entry name" value="4Fe4S_Fe-S-bd"/>
</dbReference>
<dbReference type="EMBL" id="AM114193">
    <property type="protein sequence ID" value="CAJ37933.1"/>
    <property type="molecule type" value="Genomic_DNA"/>
</dbReference>
<dbReference type="InterPro" id="IPR017900">
    <property type="entry name" value="4Fe4S_Fe_S_CS"/>
</dbReference>
<dbReference type="PROSITE" id="PS00198">
    <property type="entry name" value="4FE4S_FER_1"/>
    <property type="match status" value="1"/>
</dbReference>
<name>Q0W110_METAR</name>
<dbReference type="OrthoDB" id="53379at2157"/>
<sequence>MVTTKTIPEINERIEKGTVTVMTATEILAIAEKGERIPDVDVVTCGTKGIMSGTMASLSFKVAEKNAFIRAKGLWLNGVPAYPGPCPNERLGIVDAIVYGTAHSTYDHHYGGGHLFRDLVEGNEIEVEVDTGLAERLTTTVTLSDMGHARMIATRHAFKNYLAYVNPVAETLEKSIFSVGAFYGPYKELKFCGCGELNPIEKDPDLEVLGAGTRALINGAPGMITGAGTRSTREKPNFSAVADLKQMKSEYLGGFVTSEGPEVIASWAVPVPVLNDRVLKNILKTDKEIPLPVVDVRGRIELGRITYADVWKNCDFAVRFNPDLCDSCEPCKGELICPTAALSKESKRIDRSRCFNCGTCVGLCPAVSANMGSVEFNGMTIPITERHSDRLGAMKISNELKKQIASGEFKLSEIVQRITF</sequence>
<feature type="domain" description="4Fe-4S ferredoxin-type" evidence="1">
    <location>
        <begin position="316"/>
        <end position="343"/>
    </location>
</feature>
<protein>
    <submittedName>
        <fullName evidence="2">2(4Fe-4S) ferredoxin-domain protein</fullName>
    </submittedName>
</protein>
<gene>
    <name evidence="2" type="ORF">RRC182</name>
</gene>
<dbReference type="eggNOG" id="arCOG00621">
    <property type="taxonomic scope" value="Archaea"/>
</dbReference>
<dbReference type="Proteomes" id="UP000000663">
    <property type="component" value="Chromosome"/>
</dbReference>
<evidence type="ECO:0000313" key="2">
    <source>
        <dbReference type="EMBL" id="CAJ37933.1"/>
    </source>
</evidence>
<dbReference type="Gene3D" id="3.30.70.20">
    <property type="match status" value="1"/>
</dbReference>
<dbReference type="PROSITE" id="PS51379">
    <property type="entry name" value="4FE4S_FER_2"/>
    <property type="match status" value="2"/>
</dbReference>
<accession>Q0W110</accession>
<dbReference type="InterPro" id="IPR002708">
    <property type="entry name" value="HcyBio"/>
</dbReference>
<dbReference type="STRING" id="351160.RRC182"/>